<dbReference type="InterPro" id="IPR010281">
    <property type="entry name" value="DUF885"/>
</dbReference>
<dbReference type="STRING" id="578942.SAMN05216289_1427"/>
<dbReference type="Pfam" id="PF05960">
    <property type="entry name" value="DUF885"/>
    <property type="match status" value="1"/>
</dbReference>
<keyword evidence="2" id="KW-1185">Reference proteome</keyword>
<dbReference type="PANTHER" id="PTHR33361">
    <property type="entry name" value="GLR0591 PROTEIN"/>
    <property type="match status" value="1"/>
</dbReference>
<name>A0A1I5ASD4_9GAMM</name>
<accession>A0A1I5ASD4</accession>
<organism evidence="1 2">
    <name type="scientific">Dokdonella immobilis</name>
    <dbReference type="NCBI Taxonomy" id="578942"/>
    <lineage>
        <taxon>Bacteria</taxon>
        <taxon>Pseudomonadati</taxon>
        <taxon>Pseudomonadota</taxon>
        <taxon>Gammaproteobacteria</taxon>
        <taxon>Lysobacterales</taxon>
        <taxon>Rhodanobacteraceae</taxon>
        <taxon>Dokdonella</taxon>
    </lineage>
</organism>
<dbReference type="EMBL" id="FOVF01000042">
    <property type="protein sequence ID" value="SFN65292.1"/>
    <property type="molecule type" value="Genomic_DNA"/>
</dbReference>
<dbReference type="AlphaFoldDB" id="A0A1I5ASD4"/>
<sequence>MFAGLLAGAMLGPCTGFAKDDQDWVKRSNEIAYQVLESQASFAPEFSSRTGVSGFDEKIFDLGENLAQRQIAAAQKSIDMLEGHLAKETDPRVAQDLQIMIQSQKDNIESTQVNYDRVVPYGNITGLIFAGFRGQLDKQVPMERRKAALVRLKKYTGEAEGFQPFVEQAKLRLTERMGVKDLIEPYRGEVEKDLEDSAKMIVGLEQLFQASGLDGWQDSLALLQKQLRDYNEWVRVTILPKTRASSMLPRELYELQLKNYGVDASPEDLMAMGQVGFMDIRNEMMALAPLVAKEKGWDTRDYREVIKRLKKDQIHGDALLARYRSVMEEIDRIIQREKLATLPNEPARVRMATAAETAEQPAAHLDIPRLIGNTGEYPEFIVPKIEQNKDGSWPDSDYAFPAMMWTLAAHEARPGHEMQFTTMLRGGVSTARALFAFNSANVEGWALYAESITKPYMPLDGQLASLQDRLLRAARIWLDPAINLGLVTPAEAKRVLMDDVVEDDSNAQTEIDRYTFRSPGQATAYYYGYNKLQALRAQTELALREKFDARAYHDFILAQGLLPPAVLKKSVMADFVAPRTKDAVKAK</sequence>
<dbReference type="PANTHER" id="PTHR33361:SF2">
    <property type="entry name" value="DUF885 DOMAIN-CONTAINING PROTEIN"/>
    <property type="match status" value="1"/>
</dbReference>
<evidence type="ECO:0000313" key="1">
    <source>
        <dbReference type="EMBL" id="SFN65292.1"/>
    </source>
</evidence>
<protein>
    <recommendedName>
        <fullName evidence="3">DUF885 domain-containing protein</fullName>
    </recommendedName>
</protein>
<evidence type="ECO:0000313" key="2">
    <source>
        <dbReference type="Proteomes" id="UP000198575"/>
    </source>
</evidence>
<evidence type="ECO:0008006" key="3">
    <source>
        <dbReference type="Google" id="ProtNLM"/>
    </source>
</evidence>
<reference evidence="1 2" key="1">
    <citation type="submission" date="2016-10" db="EMBL/GenBank/DDBJ databases">
        <authorList>
            <person name="de Groot N.N."/>
        </authorList>
    </citation>
    <scope>NUCLEOTIDE SEQUENCE [LARGE SCALE GENOMIC DNA]</scope>
    <source>
        <strain evidence="1 2">CGMCC 1.7659</strain>
    </source>
</reference>
<gene>
    <name evidence="1" type="ORF">SAMN05216289_1427</name>
</gene>
<dbReference type="Proteomes" id="UP000198575">
    <property type="component" value="Unassembled WGS sequence"/>
</dbReference>
<proteinExistence type="predicted"/>